<dbReference type="InterPro" id="IPR036047">
    <property type="entry name" value="F-box-like_dom_sf"/>
</dbReference>
<dbReference type="Pfam" id="PF12937">
    <property type="entry name" value="F-box-like"/>
    <property type="match status" value="1"/>
</dbReference>
<dbReference type="OrthoDB" id="5354526at2759"/>
<accession>A0A165K103</accession>
<dbReference type="InParanoid" id="A0A165K103"/>
<name>A0A165K103_9BASI</name>
<feature type="domain" description="F-box" evidence="1">
    <location>
        <begin position="30"/>
        <end position="71"/>
    </location>
</feature>
<organism evidence="2 3">
    <name type="scientific">Calocera cornea HHB12733</name>
    <dbReference type="NCBI Taxonomy" id="1353952"/>
    <lineage>
        <taxon>Eukaryota</taxon>
        <taxon>Fungi</taxon>
        <taxon>Dikarya</taxon>
        <taxon>Basidiomycota</taxon>
        <taxon>Agaricomycotina</taxon>
        <taxon>Dacrymycetes</taxon>
        <taxon>Dacrymycetales</taxon>
        <taxon>Dacrymycetaceae</taxon>
        <taxon>Calocera</taxon>
    </lineage>
</organism>
<evidence type="ECO:0000313" key="2">
    <source>
        <dbReference type="EMBL" id="KZT62524.1"/>
    </source>
</evidence>
<dbReference type="AlphaFoldDB" id="A0A165K103"/>
<dbReference type="SUPFAM" id="SSF81383">
    <property type="entry name" value="F-box domain"/>
    <property type="match status" value="1"/>
</dbReference>
<proteinExistence type="predicted"/>
<evidence type="ECO:0000259" key="1">
    <source>
        <dbReference type="Pfam" id="PF12937"/>
    </source>
</evidence>
<dbReference type="EMBL" id="KV423916">
    <property type="protein sequence ID" value="KZT62524.1"/>
    <property type="molecule type" value="Genomic_DNA"/>
</dbReference>
<protein>
    <recommendedName>
        <fullName evidence="1">F-box domain-containing protein</fullName>
    </recommendedName>
</protein>
<keyword evidence="3" id="KW-1185">Reference proteome</keyword>
<dbReference type="Proteomes" id="UP000076842">
    <property type="component" value="Unassembled WGS sequence"/>
</dbReference>
<evidence type="ECO:0000313" key="3">
    <source>
        <dbReference type="Proteomes" id="UP000076842"/>
    </source>
</evidence>
<reference evidence="2 3" key="1">
    <citation type="journal article" date="2016" name="Mol. Biol. Evol.">
        <title>Comparative Genomics of Early-Diverging Mushroom-Forming Fungi Provides Insights into the Origins of Lignocellulose Decay Capabilities.</title>
        <authorList>
            <person name="Nagy L.G."/>
            <person name="Riley R."/>
            <person name="Tritt A."/>
            <person name="Adam C."/>
            <person name="Daum C."/>
            <person name="Floudas D."/>
            <person name="Sun H."/>
            <person name="Yadav J.S."/>
            <person name="Pangilinan J."/>
            <person name="Larsson K.H."/>
            <person name="Matsuura K."/>
            <person name="Barry K."/>
            <person name="Labutti K."/>
            <person name="Kuo R."/>
            <person name="Ohm R.A."/>
            <person name="Bhattacharya S.S."/>
            <person name="Shirouzu T."/>
            <person name="Yoshinaga Y."/>
            <person name="Martin F.M."/>
            <person name="Grigoriev I.V."/>
            <person name="Hibbett D.S."/>
        </authorList>
    </citation>
    <scope>NUCLEOTIDE SEQUENCE [LARGE SCALE GENOMIC DNA]</scope>
    <source>
        <strain evidence="2 3">HHB12733</strain>
    </source>
</reference>
<dbReference type="InterPro" id="IPR001810">
    <property type="entry name" value="F-box_dom"/>
</dbReference>
<gene>
    <name evidence="2" type="ORF">CALCODRAFT_514048</name>
</gene>
<sequence length="330" mass="36836">MIPATEVCFVIYSFPATLSSSSSQQPAVPGLPSEIYLAIFEHLRSTRDLSSIALACCLFSRLARPLIYRDIIAPTTNTPRLLSLLTTLAADRALAHAVRRFHLVHGPEHGFLTGILHIDSEIVALVLLAMDNLIELEIGLPNDVPWDMLRMCSFRLREFTLHGATADAEQLLQFLEHQEDLIALQMRQAELSTQPLKPILPALRRFVGRSATARQIWLNAPRFPAEMVLTNEAVTGTFSWLGQVMDDRIIEDLKIHIAFPPTVFRAFPSEVSLGNYPTSWLVKDLPNSDLGSFLFLSHAAGLGALRAVVLYFAEYLHRPDGHKRFSKCDA</sequence>